<evidence type="ECO:0000256" key="7">
    <source>
        <dbReference type="ARBA" id="ARBA00023136"/>
    </source>
</evidence>
<feature type="domain" description="Major facilitator superfamily (MFS) profile" evidence="9">
    <location>
        <begin position="1"/>
        <end position="372"/>
    </location>
</feature>
<dbReference type="InterPro" id="IPR011701">
    <property type="entry name" value="MFS"/>
</dbReference>
<dbReference type="Gene3D" id="1.20.1250.20">
    <property type="entry name" value="MFS general substrate transporter like domains"/>
    <property type="match status" value="1"/>
</dbReference>
<evidence type="ECO:0000256" key="5">
    <source>
        <dbReference type="ARBA" id="ARBA00022692"/>
    </source>
</evidence>
<keyword evidence="11" id="KW-1185">Reference proteome</keyword>
<dbReference type="RefSeq" id="WP_086744092.1">
    <property type="nucleotide sequence ID" value="NZ_MWPV01000003.1"/>
</dbReference>
<evidence type="ECO:0000256" key="3">
    <source>
        <dbReference type="ARBA" id="ARBA00022448"/>
    </source>
</evidence>
<keyword evidence="6 8" id="KW-1133">Transmembrane helix</keyword>
<sequence>MRFYQLLISSVVIFFVLYAPQPLMPLLSLEFNVSAASAGSLMTATMIPLAIAPLIYGFVLAKENPLKILKLSMIGLALTCLLVPFITEFNHFFIIRICQGLLLPAALTSMTTYIACRYQGLELQKKMGIYIASTIAGGFFGRVISASFAEFFTWQDFYLVIAVTLFVLAGLIRIKKQLAISATSSVFSHLKDIQNPTMLKTYGAVFCMFFCFAAILNYLPFILRDKFDIQSTQQIGFVYIGYLLGALASLLSPWLVKTSANTFKLLTYVFLFYSCSILLMIPADLISFMVAFTFFCSAMFIIHSTTAPLINKISPATPSVTNGVYVSFYYCGGALGSYFPGLIYQHWGALYFLLAIVLVCLIGGGLIYSARSGTEITATS</sequence>
<feature type="transmembrane region" description="Helical" evidence="8">
    <location>
        <begin position="289"/>
        <end position="310"/>
    </location>
</feature>
<gene>
    <name evidence="10" type="ORF">B1199_10580</name>
</gene>
<keyword evidence="7 8" id="KW-0472">Membrane</keyword>
<dbReference type="OrthoDB" id="63984at2"/>
<dbReference type="GO" id="GO:0005886">
    <property type="term" value="C:plasma membrane"/>
    <property type="evidence" value="ECO:0007669"/>
    <property type="project" value="UniProtKB-SubCell"/>
</dbReference>
<evidence type="ECO:0000256" key="4">
    <source>
        <dbReference type="ARBA" id="ARBA00022475"/>
    </source>
</evidence>
<dbReference type="Proteomes" id="UP000194841">
    <property type="component" value="Unassembled WGS sequence"/>
</dbReference>
<protein>
    <submittedName>
        <fullName evidence="10">MFS transporter</fullName>
    </submittedName>
</protein>
<feature type="transmembrane region" description="Helical" evidence="8">
    <location>
        <begin position="45"/>
        <end position="61"/>
    </location>
</feature>
<dbReference type="Pfam" id="PF07690">
    <property type="entry name" value="MFS_1"/>
    <property type="match status" value="1"/>
</dbReference>
<dbReference type="GO" id="GO:0022857">
    <property type="term" value="F:transmembrane transporter activity"/>
    <property type="evidence" value="ECO:0007669"/>
    <property type="project" value="InterPro"/>
</dbReference>
<keyword evidence="3" id="KW-0813">Transport</keyword>
<feature type="transmembrane region" description="Helical" evidence="8">
    <location>
        <begin position="322"/>
        <end position="343"/>
    </location>
</feature>
<reference evidence="10 11" key="1">
    <citation type="submission" date="2017-02" db="EMBL/GenBank/DDBJ databases">
        <title>Pseudoalteromonas ulvae TC14 Genome.</title>
        <authorList>
            <person name="Molmeret M."/>
        </authorList>
    </citation>
    <scope>NUCLEOTIDE SEQUENCE [LARGE SCALE GENOMIC DNA]</scope>
    <source>
        <strain evidence="10">TC14</strain>
    </source>
</reference>
<feature type="transmembrane region" description="Helical" evidence="8">
    <location>
        <begin position="201"/>
        <end position="223"/>
    </location>
</feature>
<evidence type="ECO:0000256" key="1">
    <source>
        <dbReference type="ARBA" id="ARBA00004651"/>
    </source>
</evidence>
<name>A0A244CPH9_PSEDV</name>
<evidence type="ECO:0000313" key="10">
    <source>
        <dbReference type="EMBL" id="OUL57510.1"/>
    </source>
</evidence>
<comment type="caution">
    <text evidence="10">The sequence shown here is derived from an EMBL/GenBank/DDBJ whole genome shotgun (WGS) entry which is preliminary data.</text>
</comment>
<dbReference type="InterPro" id="IPR020846">
    <property type="entry name" value="MFS_dom"/>
</dbReference>
<feature type="transmembrane region" description="Helical" evidence="8">
    <location>
        <begin position="68"/>
        <end position="87"/>
    </location>
</feature>
<evidence type="ECO:0000256" key="6">
    <source>
        <dbReference type="ARBA" id="ARBA00022989"/>
    </source>
</evidence>
<evidence type="ECO:0000313" key="11">
    <source>
        <dbReference type="Proteomes" id="UP000194841"/>
    </source>
</evidence>
<feature type="transmembrane region" description="Helical" evidence="8">
    <location>
        <begin position="235"/>
        <end position="256"/>
    </location>
</feature>
<organism evidence="10 11">
    <name type="scientific">Pseudoalteromonas ulvae</name>
    <dbReference type="NCBI Taxonomy" id="107327"/>
    <lineage>
        <taxon>Bacteria</taxon>
        <taxon>Pseudomonadati</taxon>
        <taxon>Pseudomonadota</taxon>
        <taxon>Gammaproteobacteria</taxon>
        <taxon>Alteromonadales</taxon>
        <taxon>Pseudoalteromonadaceae</taxon>
        <taxon>Pseudoalteromonas</taxon>
    </lineage>
</organism>
<dbReference type="PANTHER" id="PTHR43271:SF1">
    <property type="entry name" value="INNER MEMBRANE TRANSPORT PROTEIN YNFM"/>
    <property type="match status" value="1"/>
</dbReference>
<dbReference type="SUPFAM" id="SSF103473">
    <property type="entry name" value="MFS general substrate transporter"/>
    <property type="match status" value="1"/>
</dbReference>
<comment type="subcellular location">
    <subcellularLocation>
        <location evidence="1">Cell membrane</location>
        <topology evidence="1">Multi-pass membrane protein</topology>
    </subcellularLocation>
</comment>
<feature type="transmembrane region" description="Helical" evidence="8">
    <location>
        <begin position="157"/>
        <end position="174"/>
    </location>
</feature>
<proteinExistence type="inferred from homology"/>
<keyword evidence="5 8" id="KW-0812">Transmembrane</keyword>
<feature type="transmembrane region" description="Helical" evidence="8">
    <location>
        <begin position="127"/>
        <end position="145"/>
    </location>
</feature>
<dbReference type="PANTHER" id="PTHR43271">
    <property type="entry name" value="BLL2771 PROTEIN"/>
    <property type="match status" value="1"/>
</dbReference>
<dbReference type="InterPro" id="IPR036259">
    <property type="entry name" value="MFS_trans_sf"/>
</dbReference>
<feature type="transmembrane region" description="Helical" evidence="8">
    <location>
        <begin position="349"/>
        <end position="370"/>
    </location>
</feature>
<dbReference type="EMBL" id="MWPV01000003">
    <property type="protein sequence ID" value="OUL57510.1"/>
    <property type="molecule type" value="Genomic_DNA"/>
</dbReference>
<dbReference type="PROSITE" id="PS50850">
    <property type="entry name" value="MFS"/>
    <property type="match status" value="1"/>
</dbReference>
<feature type="transmembrane region" description="Helical" evidence="8">
    <location>
        <begin position="93"/>
        <end position="115"/>
    </location>
</feature>
<evidence type="ECO:0000256" key="8">
    <source>
        <dbReference type="SAM" id="Phobius"/>
    </source>
</evidence>
<evidence type="ECO:0000256" key="2">
    <source>
        <dbReference type="ARBA" id="ARBA00008335"/>
    </source>
</evidence>
<comment type="similarity">
    <text evidence="2">Belongs to the major facilitator superfamily.</text>
</comment>
<accession>A0A244CPH9</accession>
<feature type="transmembrane region" description="Helical" evidence="8">
    <location>
        <begin position="265"/>
        <end position="283"/>
    </location>
</feature>
<keyword evidence="4" id="KW-1003">Cell membrane</keyword>
<dbReference type="CDD" id="cd17324">
    <property type="entry name" value="MFS_NepI_like"/>
    <property type="match status" value="1"/>
</dbReference>
<dbReference type="AlphaFoldDB" id="A0A244CPH9"/>
<evidence type="ECO:0000259" key="9">
    <source>
        <dbReference type="PROSITE" id="PS50850"/>
    </source>
</evidence>